<dbReference type="SMART" id="SM00028">
    <property type="entry name" value="TPR"/>
    <property type="match status" value="4"/>
</dbReference>
<dbReference type="InterPro" id="IPR011990">
    <property type="entry name" value="TPR-like_helical_dom_sf"/>
</dbReference>
<dbReference type="Pfam" id="PF02518">
    <property type="entry name" value="HATPase_c"/>
    <property type="match status" value="1"/>
</dbReference>
<evidence type="ECO:0000256" key="3">
    <source>
        <dbReference type="ARBA" id="ARBA00022679"/>
    </source>
</evidence>
<feature type="domain" description="Histidine kinase/HSP90-like ATPase" evidence="11">
    <location>
        <begin position="589"/>
        <end position="684"/>
    </location>
</feature>
<accession>A0ABT9B7E7</accession>
<evidence type="ECO:0000256" key="4">
    <source>
        <dbReference type="ARBA" id="ARBA00022692"/>
    </source>
</evidence>
<keyword evidence="5" id="KW-0418">Kinase</keyword>
<dbReference type="CDD" id="cd16917">
    <property type="entry name" value="HATPase_UhpB-NarQ-NarX-like"/>
    <property type="match status" value="1"/>
</dbReference>
<evidence type="ECO:0000259" key="11">
    <source>
        <dbReference type="Pfam" id="PF02518"/>
    </source>
</evidence>
<evidence type="ECO:0000256" key="10">
    <source>
        <dbReference type="SAM" id="SignalP"/>
    </source>
</evidence>
<name>A0ABT9B7E7_9BACT</name>
<dbReference type="Proteomes" id="UP001176429">
    <property type="component" value="Unassembled WGS sequence"/>
</dbReference>
<dbReference type="EMBL" id="JAUQSY010000002">
    <property type="protein sequence ID" value="MDO7873715.1"/>
    <property type="molecule type" value="Genomic_DNA"/>
</dbReference>
<sequence>MSRIVGCLLVLLSLGGSLRAQSGRGSLPPAPDSLRARLQSARTPAARQAAQLRVAAAYAAAVDSVGTMAYAQAAAALARSRADSAALGRAHSLQGFLLLQLGFPTAAAPLLQRAERQLATAPLAWQADNHGYLAWLLGDTDQPAPGMRYLRRAYAEYGRLGNAAAQAELSGTATVIYLYQGRGDSAAYVLLRAARQQHRLGLAQEEANTLGTLATVLHQLDRLPEAERYARQALATLLRLGNEPYQAPVYQTLGNIAWARHRPAEAVPHYRAAIRLLRKLNQEGNLVPTYGSLAGALSDLGQGDSAIYYQTKALRLTQQLGLSTQAAVEMSSLAYIYAHLRRWPEAERWARASLAAQGTKLLQNERPLLVLAQAAEARRDFREALRYEREVRRLAAARATRESQELVQKERARFETDRAEQQVALLTARTQVQADQQELERLRYQRQLLGLAGTLLLLLLLGGTALWYVRRRQARREEALRNRLAADLHDDVGTLLSQISLQSGLLQEGLADPAAQRQHLSQITEASRSAVRQLNDVVWSLDAHNDNLQQLADRLRDYAYEVLEPTGAQVQVEVPEHLPALTLPVLLRRNLYLIYKESLHNILKHAATATHIHIRLQLQGSLLRLTIDDNAPSLVLADGEISRPARRSGHGLRNMQARAEAIGGQLTSAPHPDGAGFGVQLRVPM</sequence>
<dbReference type="InterPro" id="IPR011712">
    <property type="entry name" value="Sig_transdc_His_kin_sub3_dim/P"/>
</dbReference>
<evidence type="ECO:0000256" key="5">
    <source>
        <dbReference type="ARBA" id="ARBA00022777"/>
    </source>
</evidence>
<keyword evidence="10" id="KW-0732">Signal</keyword>
<dbReference type="Gene3D" id="1.25.40.10">
    <property type="entry name" value="Tetratricopeptide repeat domain"/>
    <property type="match status" value="1"/>
</dbReference>
<gene>
    <name evidence="13" type="ORF">Q5H93_03145</name>
</gene>
<dbReference type="SUPFAM" id="SSF48452">
    <property type="entry name" value="TPR-like"/>
    <property type="match status" value="2"/>
</dbReference>
<evidence type="ECO:0000256" key="8">
    <source>
        <dbReference type="ARBA" id="ARBA00023136"/>
    </source>
</evidence>
<dbReference type="PANTHER" id="PTHR24421:SF37">
    <property type="entry name" value="SENSOR HISTIDINE KINASE NARS"/>
    <property type="match status" value="1"/>
</dbReference>
<keyword evidence="14" id="KW-1185">Reference proteome</keyword>
<organism evidence="13 14">
    <name type="scientific">Hymenobacter aranciens</name>
    <dbReference type="NCBI Taxonomy" id="3063996"/>
    <lineage>
        <taxon>Bacteria</taxon>
        <taxon>Pseudomonadati</taxon>
        <taxon>Bacteroidota</taxon>
        <taxon>Cytophagia</taxon>
        <taxon>Cytophagales</taxon>
        <taxon>Hymenobacteraceae</taxon>
        <taxon>Hymenobacter</taxon>
    </lineage>
</organism>
<dbReference type="PANTHER" id="PTHR24421">
    <property type="entry name" value="NITRATE/NITRITE SENSOR PROTEIN NARX-RELATED"/>
    <property type="match status" value="1"/>
</dbReference>
<keyword evidence="4 9" id="KW-0812">Transmembrane</keyword>
<evidence type="ECO:0000313" key="13">
    <source>
        <dbReference type="EMBL" id="MDO7873715.1"/>
    </source>
</evidence>
<feature type="signal peptide" evidence="10">
    <location>
        <begin position="1"/>
        <end position="22"/>
    </location>
</feature>
<dbReference type="InterPro" id="IPR036890">
    <property type="entry name" value="HATPase_C_sf"/>
</dbReference>
<proteinExistence type="predicted"/>
<dbReference type="Pfam" id="PF13424">
    <property type="entry name" value="TPR_12"/>
    <property type="match status" value="1"/>
</dbReference>
<evidence type="ECO:0000256" key="6">
    <source>
        <dbReference type="ARBA" id="ARBA00022989"/>
    </source>
</evidence>
<dbReference type="InterPro" id="IPR003594">
    <property type="entry name" value="HATPase_dom"/>
</dbReference>
<keyword evidence="6 9" id="KW-1133">Transmembrane helix</keyword>
<comment type="subcellular location">
    <subcellularLocation>
        <location evidence="1">Cell membrane</location>
        <topology evidence="1">Multi-pass membrane protein</topology>
    </subcellularLocation>
</comment>
<evidence type="ECO:0000256" key="1">
    <source>
        <dbReference type="ARBA" id="ARBA00004651"/>
    </source>
</evidence>
<protein>
    <submittedName>
        <fullName evidence="13">Tetratricopeptide repeat protein</fullName>
    </submittedName>
</protein>
<keyword evidence="2" id="KW-1003">Cell membrane</keyword>
<dbReference type="RefSeq" id="WP_305005031.1">
    <property type="nucleotide sequence ID" value="NZ_JAUQSY010000002.1"/>
</dbReference>
<keyword evidence="8 9" id="KW-0472">Membrane</keyword>
<evidence type="ECO:0000256" key="9">
    <source>
        <dbReference type="SAM" id="Phobius"/>
    </source>
</evidence>
<keyword evidence="3" id="KW-0808">Transferase</keyword>
<dbReference type="InterPro" id="IPR019734">
    <property type="entry name" value="TPR_rpt"/>
</dbReference>
<evidence type="ECO:0000313" key="14">
    <source>
        <dbReference type="Proteomes" id="UP001176429"/>
    </source>
</evidence>
<evidence type="ECO:0000256" key="7">
    <source>
        <dbReference type="ARBA" id="ARBA00023012"/>
    </source>
</evidence>
<dbReference type="InterPro" id="IPR050482">
    <property type="entry name" value="Sensor_HK_TwoCompSys"/>
</dbReference>
<keyword evidence="7" id="KW-0902">Two-component regulatory system</keyword>
<comment type="caution">
    <text evidence="13">The sequence shown here is derived from an EMBL/GenBank/DDBJ whole genome shotgun (WGS) entry which is preliminary data.</text>
</comment>
<dbReference type="SUPFAM" id="SSF55874">
    <property type="entry name" value="ATPase domain of HSP90 chaperone/DNA topoisomerase II/histidine kinase"/>
    <property type="match status" value="1"/>
</dbReference>
<dbReference type="Pfam" id="PF07730">
    <property type="entry name" value="HisKA_3"/>
    <property type="match status" value="1"/>
</dbReference>
<feature type="transmembrane region" description="Helical" evidence="9">
    <location>
        <begin position="448"/>
        <end position="469"/>
    </location>
</feature>
<dbReference type="Gene3D" id="3.30.565.10">
    <property type="entry name" value="Histidine kinase-like ATPase, C-terminal domain"/>
    <property type="match status" value="1"/>
</dbReference>
<evidence type="ECO:0000256" key="2">
    <source>
        <dbReference type="ARBA" id="ARBA00022475"/>
    </source>
</evidence>
<dbReference type="Gene3D" id="1.20.5.1930">
    <property type="match status" value="1"/>
</dbReference>
<reference evidence="13" key="1">
    <citation type="submission" date="2023-07" db="EMBL/GenBank/DDBJ databases">
        <authorList>
            <person name="Kim M.K."/>
        </authorList>
    </citation>
    <scope>NUCLEOTIDE SEQUENCE</scope>
    <source>
        <strain evidence="13">ASUV-10-1</strain>
    </source>
</reference>
<feature type="chain" id="PRO_5046038145" evidence="10">
    <location>
        <begin position="23"/>
        <end position="685"/>
    </location>
</feature>
<evidence type="ECO:0000259" key="12">
    <source>
        <dbReference type="Pfam" id="PF07730"/>
    </source>
</evidence>
<feature type="domain" description="Signal transduction histidine kinase subgroup 3 dimerisation and phosphoacceptor" evidence="12">
    <location>
        <begin position="481"/>
        <end position="542"/>
    </location>
</feature>